<keyword evidence="8" id="KW-0413">Isomerase</keyword>
<dbReference type="GO" id="GO:0000724">
    <property type="term" value="P:double-strand break repair via homologous recombination"/>
    <property type="evidence" value="ECO:0007669"/>
    <property type="project" value="TreeGrafter"/>
</dbReference>
<comment type="subcellular location">
    <subcellularLocation>
        <location evidence="1 11">Nucleus</location>
    </subcellularLocation>
</comment>
<dbReference type="SUPFAM" id="SSF52540">
    <property type="entry name" value="P-loop containing nucleoside triphosphate hydrolases"/>
    <property type="match status" value="1"/>
</dbReference>
<evidence type="ECO:0000256" key="3">
    <source>
        <dbReference type="ARBA" id="ARBA00022741"/>
    </source>
</evidence>
<proteinExistence type="inferred from homology"/>
<comment type="caution">
    <text evidence="14">The sequence shown here is derived from an EMBL/GenBank/DDBJ whole genome shotgun (WGS) entry which is preliminary data.</text>
</comment>
<keyword evidence="5 11" id="KW-0347">Helicase</keyword>
<evidence type="ECO:0000256" key="1">
    <source>
        <dbReference type="ARBA" id="ARBA00004123"/>
    </source>
</evidence>
<dbReference type="InterPro" id="IPR032284">
    <property type="entry name" value="RecQ_Zn-bd"/>
</dbReference>
<dbReference type="GO" id="GO:0016787">
    <property type="term" value="F:hydrolase activity"/>
    <property type="evidence" value="ECO:0007669"/>
    <property type="project" value="UniProtKB-KW"/>
</dbReference>
<dbReference type="GO" id="GO:0005737">
    <property type="term" value="C:cytoplasm"/>
    <property type="evidence" value="ECO:0007669"/>
    <property type="project" value="TreeGrafter"/>
</dbReference>
<dbReference type="PROSITE" id="PS51192">
    <property type="entry name" value="HELICASE_ATP_BIND_1"/>
    <property type="match status" value="1"/>
</dbReference>
<dbReference type="SMART" id="SM00487">
    <property type="entry name" value="DEXDc"/>
    <property type="match status" value="1"/>
</dbReference>
<dbReference type="Pfam" id="PF16124">
    <property type="entry name" value="RecQ_Zn_bind"/>
    <property type="match status" value="1"/>
</dbReference>
<dbReference type="CDD" id="cd18794">
    <property type="entry name" value="SF2_C_RecQ"/>
    <property type="match status" value="1"/>
</dbReference>
<dbReference type="GO" id="GO:0006260">
    <property type="term" value="P:DNA replication"/>
    <property type="evidence" value="ECO:0007669"/>
    <property type="project" value="InterPro"/>
</dbReference>
<keyword evidence="4 11" id="KW-0378">Hydrolase</keyword>
<dbReference type="GO" id="GO:0009378">
    <property type="term" value="F:four-way junction helicase activity"/>
    <property type="evidence" value="ECO:0007669"/>
    <property type="project" value="TreeGrafter"/>
</dbReference>
<dbReference type="InterPro" id="IPR011545">
    <property type="entry name" value="DEAD/DEAH_box_helicase_dom"/>
</dbReference>
<keyword evidence="7" id="KW-0238">DNA-binding</keyword>
<protein>
    <recommendedName>
        <fullName evidence="11">ATP-dependent DNA helicase</fullName>
        <ecNumber evidence="11">5.6.2.4</ecNumber>
    </recommendedName>
</protein>
<dbReference type="Gene3D" id="1.10.10.10">
    <property type="entry name" value="Winged helix-like DNA-binding domain superfamily/Winged helix DNA-binding domain"/>
    <property type="match status" value="1"/>
</dbReference>
<dbReference type="InterPro" id="IPR036388">
    <property type="entry name" value="WH-like_DNA-bd_sf"/>
</dbReference>
<dbReference type="PANTHER" id="PTHR13710:SF153">
    <property type="entry name" value="RECQ-LIKE DNA HELICASE BLM"/>
    <property type="match status" value="1"/>
</dbReference>
<dbReference type="GO" id="GO:0043138">
    <property type="term" value="F:3'-5' DNA helicase activity"/>
    <property type="evidence" value="ECO:0007669"/>
    <property type="project" value="UniProtKB-EC"/>
</dbReference>
<accession>A0AAD6TBE5</accession>
<name>A0AAD6TBE5_9AGAR</name>
<dbReference type="GO" id="GO:0005634">
    <property type="term" value="C:nucleus"/>
    <property type="evidence" value="ECO:0007669"/>
    <property type="project" value="UniProtKB-SubCell"/>
</dbReference>
<keyword evidence="6 11" id="KW-0067">ATP-binding</keyword>
<dbReference type="InterPro" id="IPR027417">
    <property type="entry name" value="P-loop_NTPase"/>
</dbReference>
<dbReference type="GO" id="GO:0005524">
    <property type="term" value="F:ATP binding"/>
    <property type="evidence" value="ECO:0007669"/>
    <property type="project" value="UniProtKB-KW"/>
</dbReference>
<evidence type="ECO:0000259" key="13">
    <source>
        <dbReference type="PROSITE" id="PS51194"/>
    </source>
</evidence>
<dbReference type="PANTHER" id="PTHR13710">
    <property type="entry name" value="DNA HELICASE RECQ FAMILY MEMBER"/>
    <property type="match status" value="1"/>
</dbReference>
<dbReference type="AlphaFoldDB" id="A0AAD6TBE5"/>
<comment type="catalytic activity">
    <reaction evidence="11">
        <text>ATP + H2O = ADP + phosphate + H(+)</text>
        <dbReference type="Rhea" id="RHEA:13065"/>
        <dbReference type="ChEBI" id="CHEBI:15377"/>
        <dbReference type="ChEBI" id="CHEBI:15378"/>
        <dbReference type="ChEBI" id="CHEBI:30616"/>
        <dbReference type="ChEBI" id="CHEBI:43474"/>
        <dbReference type="ChEBI" id="CHEBI:456216"/>
    </reaction>
</comment>
<dbReference type="InterPro" id="IPR001650">
    <property type="entry name" value="Helicase_C-like"/>
</dbReference>
<evidence type="ECO:0000256" key="10">
    <source>
        <dbReference type="ARBA" id="ARBA00034617"/>
    </source>
</evidence>
<dbReference type="InterPro" id="IPR036390">
    <property type="entry name" value="WH_DNA-bd_sf"/>
</dbReference>
<dbReference type="NCBIfam" id="TIGR00614">
    <property type="entry name" value="recQ_fam"/>
    <property type="match status" value="1"/>
</dbReference>
<dbReference type="Pfam" id="PF00270">
    <property type="entry name" value="DEAD"/>
    <property type="match status" value="1"/>
</dbReference>
<evidence type="ECO:0000256" key="6">
    <source>
        <dbReference type="ARBA" id="ARBA00022840"/>
    </source>
</evidence>
<dbReference type="SMART" id="SM00956">
    <property type="entry name" value="RQC"/>
    <property type="match status" value="1"/>
</dbReference>
<evidence type="ECO:0000256" key="2">
    <source>
        <dbReference type="ARBA" id="ARBA00005446"/>
    </source>
</evidence>
<dbReference type="EC" id="5.6.2.4" evidence="11"/>
<dbReference type="GO" id="GO:0003677">
    <property type="term" value="F:DNA binding"/>
    <property type="evidence" value="ECO:0007669"/>
    <property type="project" value="UniProtKB-KW"/>
</dbReference>
<evidence type="ECO:0000259" key="12">
    <source>
        <dbReference type="PROSITE" id="PS51192"/>
    </source>
</evidence>
<keyword evidence="3 11" id="KW-0547">Nucleotide-binding</keyword>
<keyword evidence="15" id="KW-1185">Reference proteome</keyword>
<evidence type="ECO:0000256" key="8">
    <source>
        <dbReference type="ARBA" id="ARBA00023235"/>
    </source>
</evidence>
<dbReference type="InterPro" id="IPR014001">
    <property type="entry name" value="Helicase_ATP-bd"/>
</dbReference>
<keyword evidence="9 11" id="KW-0539">Nucleus</keyword>
<dbReference type="Pfam" id="PF00271">
    <property type="entry name" value="Helicase_C"/>
    <property type="match status" value="1"/>
</dbReference>
<dbReference type="Pfam" id="PF09382">
    <property type="entry name" value="RQC"/>
    <property type="match status" value="1"/>
</dbReference>
<gene>
    <name evidence="14" type="ORF">C8F04DRAFT_946449</name>
</gene>
<dbReference type="FunFam" id="3.40.50.300:FF:000340">
    <property type="entry name" value="Bloom syndrome, RecQ helicase"/>
    <property type="match status" value="1"/>
</dbReference>
<evidence type="ECO:0000256" key="5">
    <source>
        <dbReference type="ARBA" id="ARBA00022806"/>
    </source>
</evidence>
<evidence type="ECO:0000313" key="14">
    <source>
        <dbReference type="EMBL" id="KAJ7041965.1"/>
    </source>
</evidence>
<dbReference type="CDD" id="cd17920">
    <property type="entry name" value="DEXHc_RecQ"/>
    <property type="match status" value="1"/>
</dbReference>
<evidence type="ECO:0000256" key="11">
    <source>
        <dbReference type="RuleBase" id="RU364117"/>
    </source>
</evidence>
<dbReference type="Gene3D" id="3.40.50.300">
    <property type="entry name" value="P-loop containing nucleotide triphosphate hydrolases"/>
    <property type="match status" value="2"/>
</dbReference>
<evidence type="ECO:0000256" key="9">
    <source>
        <dbReference type="ARBA" id="ARBA00023242"/>
    </source>
</evidence>
<dbReference type="GO" id="GO:0005694">
    <property type="term" value="C:chromosome"/>
    <property type="evidence" value="ECO:0007669"/>
    <property type="project" value="TreeGrafter"/>
</dbReference>
<feature type="domain" description="Helicase C-terminal" evidence="13">
    <location>
        <begin position="237"/>
        <end position="386"/>
    </location>
</feature>
<comment type="catalytic activity">
    <reaction evidence="10 11">
        <text>Couples ATP hydrolysis with the unwinding of duplex DNA by translocating in the 3'-5' direction.</text>
        <dbReference type="EC" id="5.6.2.4"/>
    </reaction>
</comment>
<dbReference type="InterPro" id="IPR004589">
    <property type="entry name" value="DNA_helicase_ATP-dep_RecQ"/>
</dbReference>
<organism evidence="14 15">
    <name type="scientific">Mycena alexandri</name>
    <dbReference type="NCBI Taxonomy" id="1745969"/>
    <lineage>
        <taxon>Eukaryota</taxon>
        <taxon>Fungi</taxon>
        <taxon>Dikarya</taxon>
        <taxon>Basidiomycota</taxon>
        <taxon>Agaricomycotina</taxon>
        <taxon>Agaricomycetes</taxon>
        <taxon>Agaricomycetidae</taxon>
        <taxon>Agaricales</taxon>
        <taxon>Marasmiineae</taxon>
        <taxon>Mycenaceae</taxon>
        <taxon>Mycena</taxon>
    </lineage>
</organism>
<comment type="similarity">
    <text evidence="2 11">Belongs to the helicase family. RecQ subfamily.</text>
</comment>
<reference evidence="14" key="1">
    <citation type="submission" date="2023-03" db="EMBL/GenBank/DDBJ databases">
        <title>Massive genome expansion in bonnet fungi (Mycena s.s.) driven by repeated elements and novel gene families across ecological guilds.</title>
        <authorList>
            <consortium name="Lawrence Berkeley National Laboratory"/>
            <person name="Harder C.B."/>
            <person name="Miyauchi S."/>
            <person name="Viragh M."/>
            <person name="Kuo A."/>
            <person name="Thoen E."/>
            <person name="Andreopoulos B."/>
            <person name="Lu D."/>
            <person name="Skrede I."/>
            <person name="Drula E."/>
            <person name="Henrissat B."/>
            <person name="Morin E."/>
            <person name="Kohler A."/>
            <person name="Barry K."/>
            <person name="LaButti K."/>
            <person name="Morin E."/>
            <person name="Salamov A."/>
            <person name="Lipzen A."/>
            <person name="Mereny Z."/>
            <person name="Hegedus B."/>
            <person name="Baldrian P."/>
            <person name="Stursova M."/>
            <person name="Weitz H."/>
            <person name="Taylor A."/>
            <person name="Grigoriev I.V."/>
            <person name="Nagy L.G."/>
            <person name="Martin F."/>
            <person name="Kauserud H."/>
        </authorList>
    </citation>
    <scope>NUCLEOTIDE SEQUENCE</scope>
    <source>
        <strain evidence="14">CBHHK200</strain>
    </source>
</reference>
<dbReference type="InterPro" id="IPR018982">
    <property type="entry name" value="RQC_domain"/>
</dbReference>
<evidence type="ECO:0000256" key="4">
    <source>
        <dbReference type="ARBA" id="ARBA00022801"/>
    </source>
</evidence>
<sequence>MEGVKDQGISLHEAYSKYSGLLSSVFRLKHFRENQLEAIAETTAGRDTFILMPTGAGKSLCYQLPAIFENEQEDAITVVISPLRSLISDQVEALVAKGVKALGITSETDDRIIRKALFRRESRPALLYFTPEKMQKSTLLHDGLVHLYRKGKLARFAVDEAHCIVTWEEFREAYRSLHTLRDDFPEVPIMALTSTASPEGVVHICRRLKLRNPVVLRQSVNRANLTYTVKAKRHGEMFADILKFIRKSHHRHSGIIYRIRRGQCERLARMLRSNGIKAVAYHAGMTPEERELVHSKWKTGVHRVIVATTAFGMGIDKQNVRFVVHCDLPKSLENFYQETGRAGRDGKPAECVLHYSFQDRKTILDLESSSQDGRANPALDNQKRVAKIVQYCEEKSICRRVLLLQHFGEAFDQKDCGNRCDNCMHRARFVSRDVSAEARLAVSLVQAFKNGHQNITVRQCVELFRGRDTLNTRKNGRHRNLYYGAGAALSHDLATLIFDQLLKLDLLVEFKVHSNRGNYHHYVKVEASLADIIFY</sequence>
<feature type="domain" description="Helicase ATP-binding" evidence="12">
    <location>
        <begin position="39"/>
        <end position="214"/>
    </location>
</feature>
<evidence type="ECO:0000313" key="15">
    <source>
        <dbReference type="Proteomes" id="UP001218188"/>
    </source>
</evidence>
<dbReference type="Proteomes" id="UP001218188">
    <property type="component" value="Unassembled WGS sequence"/>
</dbReference>
<dbReference type="PROSITE" id="PS51194">
    <property type="entry name" value="HELICASE_CTER"/>
    <property type="match status" value="1"/>
</dbReference>
<dbReference type="EMBL" id="JARJCM010000014">
    <property type="protein sequence ID" value="KAJ7041965.1"/>
    <property type="molecule type" value="Genomic_DNA"/>
</dbReference>
<evidence type="ECO:0000256" key="7">
    <source>
        <dbReference type="ARBA" id="ARBA00023125"/>
    </source>
</evidence>
<dbReference type="SUPFAM" id="SSF46785">
    <property type="entry name" value="Winged helix' DNA-binding domain"/>
    <property type="match status" value="1"/>
</dbReference>
<dbReference type="SMART" id="SM00490">
    <property type="entry name" value="HELICc"/>
    <property type="match status" value="1"/>
</dbReference>